<dbReference type="GO" id="GO:0005524">
    <property type="term" value="F:ATP binding"/>
    <property type="evidence" value="ECO:0007669"/>
    <property type="project" value="InterPro"/>
</dbReference>
<dbReference type="InterPro" id="IPR000330">
    <property type="entry name" value="SNF2_N"/>
</dbReference>
<name>A0A3B1AGY8_9ZZZZ</name>
<evidence type="ECO:0000313" key="5">
    <source>
        <dbReference type="EMBL" id="VAX00931.1"/>
    </source>
</evidence>
<dbReference type="GO" id="GO:0004386">
    <property type="term" value="F:helicase activity"/>
    <property type="evidence" value="ECO:0007669"/>
    <property type="project" value="UniProtKB-KW"/>
</dbReference>
<dbReference type="Pfam" id="PF04434">
    <property type="entry name" value="SWIM"/>
    <property type="match status" value="1"/>
</dbReference>
<evidence type="ECO:0000259" key="3">
    <source>
        <dbReference type="PROSITE" id="PS51192"/>
    </source>
</evidence>
<feature type="domain" description="Helicase ATP-binding" evidence="3">
    <location>
        <begin position="658"/>
        <end position="818"/>
    </location>
</feature>
<dbReference type="InterPro" id="IPR001650">
    <property type="entry name" value="Helicase_C-like"/>
</dbReference>
<dbReference type="PANTHER" id="PTHR10799">
    <property type="entry name" value="SNF2/RAD54 HELICASE FAMILY"/>
    <property type="match status" value="1"/>
</dbReference>
<dbReference type="PROSITE" id="PS50966">
    <property type="entry name" value="ZF_SWIM"/>
    <property type="match status" value="1"/>
</dbReference>
<dbReference type="SUPFAM" id="SSF52540">
    <property type="entry name" value="P-loop containing nucleoside triphosphate hydrolases"/>
    <property type="match status" value="2"/>
</dbReference>
<dbReference type="Gene3D" id="3.40.50.300">
    <property type="entry name" value="P-loop containing nucleotide triphosphate hydrolases"/>
    <property type="match status" value="1"/>
</dbReference>
<proteinExistence type="predicted"/>
<dbReference type="SMART" id="SM00487">
    <property type="entry name" value="DEXDc"/>
    <property type="match status" value="1"/>
</dbReference>
<dbReference type="PROSITE" id="PS51192">
    <property type="entry name" value="HELICASE_ATP_BIND_1"/>
    <property type="match status" value="1"/>
</dbReference>
<dbReference type="InterPro" id="IPR027417">
    <property type="entry name" value="P-loop_NTPase"/>
</dbReference>
<reference evidence="5" key="1">
    <citation type="submission" date="2018-06" db="EMBL/GenBank/DDBJ databases">
        <authorList>
            <person name="Zhirakovskaya E."/>
        </authorList>
    </citation>
    <scope>NUCLEOTIDE SEQUENCE</scope>
</reference>
<sequence>MLYVPKLLEFDDLIDQLEASFLEQGLDYFRSHKVSEITHDDEDQTLTAQVKGKKKVPYKISISVDDELLIDGDCSCKVNYNCKHVAAVLMADMFTELSVNSSEKVTVSKTANQWQKEIDKAQQAFNSPVESVAEKNPQKLIYVLTLHKTSNIPKFQLHIQTARQQKDGFYSDEKRYNPSNFFLHGPKDYMVDVDIQVIHQLRTSNMLSKLPDIELVGKGSGELLNTIISTGRCLWKNLESTSLELGKNRNGKLSWQVGENGCQSLVLKTNPAASIVLPTTPPLYLDLDKNHCGNTQVTVPSSVLDVLLKTPPIAPEEIESVIKKLEALKIKLPPPDKLTVKNQKIIPPTALLTLTCHNESMSSYLSDVAVKKRSDIEPIIKLKLDYQGNIIHPSDEATKFIERKGNTLTQQSRDIKTEKKMVALLRSFGAVLFTEEYGKVDIEADTYVLPCSADKEAERWVDFILEELPILEKNGWLITKDPIFPFKLALSEDWVMTFNDSKDQQSFELEIGITVDDEYLNLLPVLIKMISHYPELAQSGDLTSHTTAHHLLINLKDGRILPLAYKRLQALLDIIVDMFEEGNIKKNRVHLPNWRAAELLELDSEYGQFPIMRWAGSERLREYALRVKNFSNIKPIPAPENFNAELRPYQEHGLAWLQFLREFEFNGILADDMGLGKTVQTLAHILIEKQQGRLLDPVLVVAPTTLMINWRKEAQRFTPELTVLTLHGSDRKKHYTTIQNYDIVLTTYPLLTRDEEIIMPIPYHMVILDEAQYIKNSKSKATQAVAKLNTKHRLCLTGTPLENHLGELWSIYNYLMPGLLGHEAQFKRLFRTTIEKFGNNRRAEQLAKRVSPFLLRRTKEVVASDLPPKTEIIRTVPLEGEQFELYEKIRVLMNAKVSKAITEQGANKSHIIVLDALLKLRQVCCDPRLVKLDEAQGVNTSAKLDLLMGLIPELLEEGRKILLFSQFTSMLSIIEDEIKLRQINYVKLTGRTKDRETPINKFQEGDTPLFLISLKAGGTGLNLTAADTVIHYDPWWNPAVEQQATDRAHRIGQDKPVFVYKLYTAGTVEDRIQEMQHRKKALADNLFEGAGKGNLPNSDEMQALFQAIDTVD</sequence>
<feature type="domain" description="SWIM-type" evidence="2">
    <location>
        <begin position="58"/>
        <end position="93"/>
    </location>
</feature>
<dbReference type="Pfam" id="PF00271">
    <property type="entry name" value="Helicase_C"/>
    <property type="match status" value="1"/>
</dbReference>
<dbReference type="InterPro" id="IPR014001">
    <property type="entry name" value="Helicase_ATP-bd"/>
</dbReference>
<dbReference type="SMART" id="SM00490">
    <property type="entry name" value="HELICc"/>
    <property type="match status" value="1"/>
</dbReference>
<dbReference type="AlphaFoldDB" id="A0A3B1AGY8"/>
<keyword evidence="5" id="KW-0547">Nucleotide-binding</keyword>
<dbReference type="InterPro" id="IPR038718">
    <property type="entry name" value="SNF2-like_sf"/>
</dbReference>
<feature type="domain" description="Helicase C-terminal" evidence="4">
    <location>
        <begin position="946"/>
        <end position="1102"/>
    </location>
</feature>
<dbReference type="InterPro" id="IPR007527">
    <property type="entry name" value="Znf_SWIM"/>
</dbReference>
<organism evidence="5">
    <name type="scientific">hydrothermal vent metagenome</name>
    <dbReference type="NCBI Taxonomy" id="652676"/>
    <lineage>
        <taxon>unclassified sequences</taxon>
        <taxon>metagenomes</taxon>
        <taxon>ecological metagenomes</taxon>
    </lineage>
</organism>
<dbReference type="InterPro" id="IPR049730">
    <property type="entry name" value="SNF2/RAD54-like_C"/>
</dbReference>
<dbReference type="Pfam" id="PF00176">
    <property type="entry name" value="SNF2-rel_dom"/>
    <property type="match status" value="1"/>
</dbReference>
<dbReference type="EMBL" id="UOFS01000046">
    <property type="protein sequence ID" value="VAX00931.1"/>
    <property type="molecule type" value="Genomic_DNA"/>
</dbReference>
<keyword evidence="5" id="KW-0347">Helicase</keyword>
<evidence type="ECO:0000259" key="2">
    <source>
        <dbReference type="PROSITE" id="PS50966"/>
    </source>
</evidence>
<dbReference type="Gene3D" id="3.40.50.10810">
    <property type="entry name" value="Tandem AAA-ATPase domain"/>
    <property type="match status" value="1"/>
</dbReference>
<dbReference type="PROSITE" id="PS51194">
    <property type="entry name" value="HELICASE_CTER"/>
    <property type="match status" value="1"/>
</dbReference>
<dbReference type="GO" id="GO:0016787">
    <property type="term" value="F:hydrolase activity"/>
    <property type="evidence" value="ECO:0007669"/>
    <property type="project" value="UniProtKB-KW"/>
</dbReference>
<keyword evidence="5" id="KW-0067">ATP-binding</keyword>
<dbReference type="GO" id="GO:0008270">
    <property type="term" value="F:zinc ion binding"/>
    <property type="evidence" value="ECO:0007669"/>
    <property type="project" value="InterPro"/>
</dbReference>
<dbReference type="CDD" id="cd18793">
    <property type="entry name" value="SF2_C_SNF"/>
    <property type="match status" value="1"/>
</dbReference>
<accession>A0A3B1AGY8</accession>
<keyword evidence="1" id="KW-0378">Hydrolase</keyword>
<protein>
    <submittedName>
        <fullName evidence="5">COG0553: Superfamily II DNA/RNA helicases, SNF2 family</fullName>
    </submittedName>
</protein>
<dbReference type="CDD" id="cd18012">
    <property type="entry name" value="DEXQc_arch_SWI2_SNF2"/>
    <property type="match status" value="1"/>
</dbReference>
<evidence type="ECO:0000259" key="4">
    <source>
        <dbReference type="PROSITE" id="PS51194"/>
    </source>
</evidence>
<gene>
    <name evidence="5" type="ORF">MNBD_GAMMA22-961</name>
</gene>
<evidence type="ECO:0000256" key="1">
    <source>
        <dbReference type="ARBA" id="ARBA00022801"/>
    </source>
</evidence>